<comment type="caution">
    <text evidence="1">The sequence shown here is derived from an EMBL/GenBank/DDBJ whole genome shotgun (WGS) entry which is preliminary data.</text>
</comment>
<name>A0A0G0I6G7_9BACT</name>
<protein>
    <recommendedName>
        <fullName evidence="3">Baseplate protein J-like domain-containing protein</fullName>
    </recommendedName>
</protein>
<gene>
    <name evidence="1" type="ORF">US68_C0008G0002</name>
</gene>
<dbReference type="Proteomes" id="UP000034231">
    <property type="component" value="Unassembled WGS sequence"/>
</dbReference>
<proteinExistence type="predicted"/>
<reference evidence="1 2" key="1">
    <citation type="journal article" date="2015" name="Nature">
        <title>rRNA introns, odd ribosomes, and small enigmatic genomes across a large radiation of phyla.</title>
        <authorList>
            <person name="Brown C.T."/>
            <person name="Hug L.A."/>
            <person name="Thomas B.C."/>
            <person name="Sharon I."/>
            <person name="Castelle C.J."/>
            <person name="Singh A."/>
            <person name="Wilkins M.J."/>
            <person name="Williams K.H."/>
            <person name="Banfield J.F."/>
        </authorList>
    </citation>
    <scope>NUCLEOTIDE SEQUENCE [LARGE SCALE GENOMIC DNA]</scope>
</reference>
<accession>A0A0G0I6G7</accession>
<evidence type="ECO:0000313" key="2">
    <source>
        <dbReference type="Proteomes" id="UP000034231"/>
    </source>
</evidence>
<sequence>MEASYYWLISITSEAVSVGLIKRGTPNSLVALGPETEWLPDNPDSFLHSVDISLSAAAEKVALEPEQEPEVSAFILPPKWIGNDGKIFPEFLKLLENLCRSLKLKPLGFISNDEAFIEALGKDDSFPPSFILVYLGLKEFSLSLVYLGEVKKRFHQVLSDDFTPQDLENALVTVRLDSALPPRILIFGHLGLSIVDDLKNYSWIGKKNVETFLHLPDVESYQPEELFNLYCKTVSSQIENNSEVVIPPSAFPEAKETIIEEKVEEPIEERVQDLTEGVEENIVDEVKSEDLGFSEIIESDSIVLSPPTPEPSSIPPASPKLNLSFPKISFPKLHLPHFSFNPWLLIPFALSPLLILLPYFLIKAEVTINFNPIEINKDFNVTLDSTTSSVTADNIPVIKKSLDLKFSESLPTTGEKETGDKAKGEITIFNKDDKIQNVPKGTILSDTSGKKYELLTSVQIPASAYNLATGTITMGQSKANAIASDIGPEFDLKKDALLSFKDSSSLLAKVNDSLSGGSRRQIRVVSQEDKNNLNKSVTDSLDSRISEKINAESSLNGLMPGTKFIDKKQLDFNREIGEEADTLQVNADLIISVFQLDPQQKDSILKTLFANDQAFLLSIASPSDFTFSFVPTKNSSEKSVGKLTVTGKTLPKIDVDDLRQRLTGQDFTTALKIIDSQSRVYNREIKIIPNMFSFLKRLPPSKDKITIIEKF</sequence>
<dbReference type="EMBL" id="LBTX01000008">
    <property type="protein sequence ID" value="KKQ50117.1"/>
    <property type="molecule type" value="Genomic_DNA"/>
</dbReference>
<evidence type="ECO:0000313" key="1">
    <source>
        <dbReference type="EMBL" id="KKQ50117.1"/>
    </source>
</evidence>
<dbReference type="AlphaFoldDB" id="A0A0G0I6G7"/>
<evidence type="ECO:0008006" key="3">
    <source>
        <dbReference type="Google" id="ProtNLM"/>
    </source>
</evidence>
<organism evidence="1 2">
    <name type="scientific">Candidatus Shapirobacteria bacterium GW2011_GWE1_38_10</name>
    <dbReference type="NCBI Taxonomy" id="1618488"/>
    <lineage>
        <taxon>Bacteria</taxon>
        <taxon>Candidatus Shapironibacteriota</taxon>
    </lineage>
</organism>